<feature type="region of interest" description="Disordered" evidence="1">
    <location>
        <begin position="375"/>
        <end position="479"/>
    </location>
</feature>
<dbReference type="EMBL" id="MSCW01000009">
    <property type="protein sequence ID" value="ONF42470.1"/>
    <property type="molecule type" value="Genomic_DNA"/>
</dbReference>
<reference evidence="2 3" key="1">
    <citation type="submission" date="2016-12" db="EMBL/GenBank/DDBJ databases">
        <title>Marinobacter lutaoensis whole genome sequencing.</title>
        <authorList>
            <person name="Verma A."/>
            <person name="Krishnamurthi S."/>
        </authorList>
    </citation>
    <scope>NUCLEOTIDE SEQUENCE [LARGE SCALE GENOMIC DNA]</scope>
    <source>
        <strain evidence="2 3">T5054</strain>
    </source>
</reference>
<sequence>MLDIIGQAKEKGRERNKVRTTVFKLEKYIINKDNPGESRMIGYDMYAKDENGVPKRVEVKHINEKTQGITDFANPGAMMHTAPGGLIRLSQYRVAGDGTYLTSHMQRIRRDEGPKISASQDKYDIGYMKGWVKIYPKREPDGKLTIFERRGRLFHRADAMVIPEDAQETLVNFGGDNFEQEVKQALNRAIDNAPKGTQPILMVRMPGKLEADEIRIPNLKVEADKSITLLPKEEMIALAMKNGKLANNYFPVHEAAKQGGQVAQVQFVPGFSMQAIGLKWDGKSMQKNPETGLEEPRYTERSLIEEFISETAQRHQLPPEPGSDKVRYVIDDGAPQYAFGVLSYRIKQVEPGEYANADLDTFGRDRGAEIIVSPNAGLDVKPNPYAPAVSTQQSVNQAPKTEPQVKPAVSAPVQQAPQPAPSAQTTAQSQPVSEKTQLIEEEVAEPEEAADFGIDDFDDPAFDNIDMDDIEQQLSAQQL</sequence>
<evidence type="ECO:0000256" key="1">
    <source>
        <dbReference type="SAM" id="MobiDB-lite"/>
    </source>
</evidence>
<dbReference type="Proteomes" id="UP000189339">
    <property type="component" value="Unassembled WGS sequence"/>
</dbReference>
<feature type="compositionally biased region" description="Polar residues" evidence="1">
    <location>
        <begin position="389"/>
        <end position="399"/>
    </location>
</feature>
<dbReference type="RefSeq" id="WP_076725415.1">
    <property type="nucleotide sequence ID" value="NZ_MSCW01000009.1"/>
</dbReference>
<gene>
    <name evidence="2" type="ORF">BTO32_14750</name>
</gene>
<dbReference type="AlphaFoldDB" id="A0A1V2DPP2"/>
<evidence type="ECO:0000313" key="2">
    <source>
        <dbReference type="EMBL" id="ONF42470.1"/>
    </source>
</evidence>
<keyword evidence="3" id="KW-1185">Reference proteome</keyword>
<name>A0A1V2DPP2_9GAMM</name>
<protein>
    <submittedName>
        <fullName evidence="2">Uncharacterized protein</fullName>
    </submittedName>
</protein>
<feature type="compositionally biased region" description="Low complexity" evidence="1">
    <location>
        <begin position="407"/>
        <end position="431"/>
    </location>
</feature>
<dbReference type="OrthoDB" id="6366359at2"/>
<accession>A0A1V2DPP2</accession>
<proteinExistence type="predicted"/>
<dbReference type="STRING" id="135739.BTO32_14750"/>
<evidence type="ECO:0000313" key="3">
    <source>
        <dbReference type="Proteomes" id="UP000189339"/>
    </source>
</evidence>
<comment type="caution">
    <text evidence="2">The sequence shown here is derived from an EMBL/GenBank/DDBJ whole genome shotgun (WGS) entry which is preliminary data.</text>
</comment>
<organism evidence="2 3">
    <name type="scientific">Marinobacter lutaoensis</name>
    <dbReference type="NCBI Taxonomy" id="135739"/>
    <lineage>
        <taxon>Bacteria</taxon>
        <taxon>Pseudomonadati</taxon>
        <taxon>Pseudomonadota</taxon>
        <taxon>Gammaproteobacteria</taxon>
        <taxon>Pseudomonadales</taxon>
        <taxon>Marinobacteraceae</taxon>
        <taxon>Marinobacter</taxon>
    </lineage>
</organism>
<feature type="compositionally biased region" description="Acidic residues" evidence="1">
    <location>
        <begin position="439"/>
        <end position="471"/>
    </location>
</feature>